<evidence type="ECO:0000313" key="5">
    <source>
        <dbReference type="Proteomes" id="UP000285405"/>
    </source>
</evidence>
<dbReference type="OrthoDB" id="1026733at2759"/>
<evidence type="ECO:0000259" key="3">
    <source>
        <dbReference type="PROSITE" id="PS50033"/>
    </source>
</evidence>
<evidence type="ECO:0000313" key="4">
    <source>
        <dbReference type="EMBL" id="RKF79649.1"/>
    </source>
</evidence>
<dbReference type="Gene3D" id="3.40.30.10">
    <property type="entry name" value="Glutaredoxin"/>
    <property type="match status" value="1"/>
</dbReference>
<proteinExistence type="predicted"/>
<dbReference type="PANTHER" id="PTHR23322:SF1">
    <property type="entry name" value="FAS-ASSOCIATED FACTOR 2"/>
    <property type="match status" value="1"/>
</dbReference>
<dbReference type="InterPro" id="IPR050730">
    <property type="entry name" value="UBX_domain-protein"/>
</dbReference>
<dbReference type="InterPro" id="IPR009060">
    <property type="entry name" value="UBA-like_sf"/>
</dbReference>
<dbReference type="GO" id="GO:0036503">
    <property type="term" value="P:ERAD pathway"/>
    <property type="evidence" value="ECO:0007669"/>
    <property type="project" value="TreeGrafter"/>
</dbReference>
<dbReference type="Proteomes" id="UP000285405">
    <property type="component" value="Unassembled WGS sequence"/>
</dbReference>
<dbReference type="GO" id="GO:0005783">
    <property type="term" value="C:endoplasmic reticulum"/>
    <property type="evidence" value="ECO:0007669"/>
    <property type="project" value="TreeGrafter"/>
</dbReference>
<dbReference type="InterPro" id="IPR006577">
    <property type="entry name" value="UAS"/>
</dbReference>
<dbReference type="SMART" id="SM00166">
    <property type="entry name" value="UBX"/>
    <property type="match status" value="1"/>
</dbReference>
<accession>A0A420IYL7</accession>
<protein>
    <submittedName>
        <fullName evidence="4">UBX domain-containing protein 10</fullName>
    </submittedName>
</protein>
<name>A0A420IYL7_9PEZI</name>
<evidence type="ECO:0000256" key="1">
    <source>
        <dbReference type="ARBA" id="ARBA00023054"/>
    </source>
</evidence>
<reference evidence="4 5" key="1">
    <citation type="journal article" date="2018" name="BMC Genomics">
        <title>Comparative genome analyses reveal sequence features reflecting distinct modes of host-adaptation between dicot and monocot powdery mildew.</title>
        <authorList>
            <person name="Wu Y."/>
            <person name="Ma X."/>
            <person name="Pan Z."/>
            <person name="Kale S.D."/>
            <person name="Song Y."/>
            <person name="King H."/>
            <person name="Zhang Q."/>
            <person name="Presley C."/>
            <person name="Deng X."/>
            <person name="Wei C.I."/>
            <person name="Xiao S."/>
        </authorList>
    </citation>
    <scope>NUCLEOTIDE SEQUENCE [LARGE SCALE GENOMIC DNA]</scope>
    <source>
        <strain evidence="4">UCSC1</strain>
    </source>
</reference>
<dbReference type="SUPFAM" id="SSF52833">
    <property type="entry name" value="Thioredoxin-like"/>
    <property type="match status" value="1"/>
</dbReference>
<organism evidence="4 5">
    <name type="scientific">Golovinomyces cichoracearum</name>
    <dbReference type="NCBI Taxonomy" id="62708"/>
    <lineage>
        <taxon>Eukaryota</taxon>
        <taxon>Fungi</taxon>
        <taxon>Dikarya</taxon>
        <taxon>Ascomycota</taxon>
        <taxon>Pezizomycotina</taxon>
        <taxon>Leotiomycetes</taxon>
        <taxon>Erysiphales</taxon>
        <taxon>Erysiphaceae</taxon>
        <taxon>Golovinomyces</taxon>
    </lineage>
</organism>
<gene>
    <name evidence="4" type="ORF">GcC1_044003</name>
</gene>
<dbReference type="Gene3D" id="1.10.8.10">
    <property type="entry name" value="DNA helicase RuvA subunit, C-terminal domain"/>
    <property type="match status" value="1"/>
</dbReference>
<dbReference type="SUPFAM" id="SSF46934">
    <property type="entry name" value="UBA-like"/>
    <property type="match status" value="1"/>
</dbReference>
<dbReference type="InterPro" id="IPR036249">
    <property type="entry name" value="Thioredoxin-like_sf"/>
</dbReference>
<feature type="coiled-coil region" evidence="2">
    <location>
        <begin position="303"/>
        <end position="339"/>
    </location>
</feature>
<dbReference type="AlphaFoldDB" id="A0A420IYL7"/>
<feature type="domain" description="UBX" evidence="3">
    <location>
        <begin position="419"/>
        <end position="497"/>
    </location>
</feature>
<dbReference type="InterPro" id="IPR029071">
    <property type="entry name" value="Ubiquitin-like_domsf"/>
</dbReference>
<dbReference type="CDD" id="cd14273">
    <property type="entry name" value="UBA_TAP-C_like"/>
    <property type="match status" value="1"/>
</dbReference>
<dbReference type="PROSITE" id="PS50033">
    <property type="entry name" value="UBX"/>
    <property type="match status" value="1"/>
</dbReference>
<evidence type="ECO:0000256" key="2">
    <source>
        <dbReference type="SAM" id="Coils"/>
    </source>
</evidence>
<dbReference type="Pfam" id="PF14555">
    <property type="entry name" value="UBA_4"/>
    <property type="match status" value="1"/>
</dbReference>
<comment type="caution">
    <text evidence="4">The sequence shown here is derived from an EMBL/GenBank/DDBJ whole genome shotgun (WGS) entry which is preliminary data.</text>
</comment>
<keyword evidence="1 2" id="KW-0175">Coiled coil</keyword>
<dbReference type="SUPFAM" id="SSF54236">
    <property type="entry name" value="Ubiquitin-like"/>
    <property type="match status" value="1"/>
</dbReference>
<dbReference type="SMART" id="SM00594">
    <property type="entry name" value="UAS"/>
    <property type="match status" value="1"/>
</dbReference>
<dbReference type="Pfam" id="PF00789">
    <property type="entry name" value="UBX"/>
    <property type="match status" value="1"/>
</dbReference>
<dbReference type="CDD" id="cd01767">
    <property type="entry name" value="UBX"/>
    <property type="match status" value="1"/>
</dbReference>
<sequence length="508" mass="58021">MAIPENELNNLSEDQKLALKSYTSVTDQDFQQAIPLLRRSQWNVEIAIAKFFDGEGPDPVLEALASQNFPIPRTGRVENLQETLSFGNSWRSNSNSLPDPAPRIVPQADVDVIRRPPFIMAVFFAPFNILYRLVLSSYNILIYFFSLSSLRSGNFSSHRQHLGRRPLKPRDSAARLKREFEEEYGNQSLPFFDGGYAQALDLAKSQYKFLIILLLSPEHDDTESFVRETLLDPKVQDYIQKRENNIIFWAGDVRDSEAYQVSAAVKCTKFPFTAVVAHSPNISSTSMSVIISITGAVDADTYLTKLRSTITKHEEQLAIARANRSAKDFERNLRQEQNSAYERSLARDKERARLKREVEAAAVDAKNREIAQKEAAALLESKKLQWRQWRASRFNSEPDVNEDGVVRIALKMPEQFGASRILRKFRASDKMEEIYAFVDCYEFLKDEKCEEVSKPSDYDHQYQFLLVQSLPRVVYHADDEGSIGKNIGKTGNLIVELIIPEDQDSEEK</sequence>
<dbReference type="EMBL" id="MCBR01004474">
    <property type="protein sequence ID" value="RKF79649.1"/>
    <property type="molecule type" value="Genomic_DNA"/>
</dbReference>
<dbReference type="PANTHER" id="PTHR23322">
    <property type="entry name" value="FAS-ASSOCIATED PROTEIN"/>
    <property type="match status" value="1"/>
</dbReference>
<dbReference type="InterPro" id="IPR001012">
    <property type="entry name" value="UBX_dom"/>
</dbReference>
<dbReference type="GO" id="GO:0043130">
    <property type="term" value="F:ubiquitin binding"/>
    <property type="evidence" value="ECO:0007669"/>
    <property type="project" value="TreeGrafter"/>
</dbReference>
<dbReference type="Gene3D" id="3.10.20.90">
    <property type="entry name" value="Phosphatidylinositol 3-kinase Catalytic Subunit, Chain A, domain 1"/>
    <property type="match status" value="1"/>
</dbReference>